<evidence type="ECO:0000313" key="3">
    <source>
        <dbReference type="Proteomes" id="UP000785679"/>
    </source>
</evidence>
<feature type="compositionally biased region" description="Polar residues" evidence="1">
    <location>
        <begin position="60"/>
        <end position="77"/>
    </location>
</feature>
<dbReference type="EMBL" id="RRYP01003126">
    <property type="protein sequence ID" value="TNV84113.1"/>
    <property type="molecule type" value="Genomic_DNA"/>
</dbReference>
<name>A0A8J8NYR7_HALGN</name>
<dbReference type="Proteomes" id="UP000785679">
    <property type="component" value="Unassembled WGS sequence"/>
</dbReference>
<reference evidence="2" key="1">
    <citation type="submission" date="2019-06" db="EMBL/GenBank/DDBJ databases">
        <authorList>
            <person name="Zheng W."/>
        </authorList>
    </citation>
    <scope>NUCLEOTIDE SEQUENCE</scope>
    <source>
        <strain evidence="2">QDHG01</strain>
    </source>
</reference>
<gene>
    <name evidence="2" type="ORF">FGO68_gene11577</name>
</gene>
<evidence type="ECO:0000256" key="1">
    <source>
        <dbReference type="SAM" id="MobiDB-lite"/>
    </source>
</evidence>
<comment type="caution">
    <text evidence="2">The sequence shown here is derived from an EMBL/GenBank/DDBJ whole genome shotgun (WGS) entry which is preliminary data.</text>
</comment>
<feature type="region of interest" description="Disordered" evidence="1">
    <location>
        <begin position="57"/>
        <end position="79"/>
    </location>
</feature>
<protein>
    <submittedName>
        <fullName evidence="2">Uncharacterized protein</fullName>
    </submittedName>
</protein>
<organism evidence="2 3">
    <name type="scientific">Halteria grandinella</name>
    <dbReference type="NCBI Taxonomy" id="5974"/>
    <lineage>
        <taxon>Eukaryota</taxon>
        <taxon>Sar</taxon>
        <taxon>Alveolata</taxon>
        <taxon>Ciliophora</taxon>
        <taxon>Intramacronucleata</taxon>
        <taxon>Spirotrichea</taxon>
        <taxon>Stichotrichia</taxon>
        <taxon>Sporadotrichida</taxon>
        <taxon>Halteriidae</taxon>
        <taxon>Halteria</taxon>
    </lineage>
</organism>
<keyword evidence="3" id="KW-1185">Reference proteome</keyword>
<accession>A0A8J8NYR7</accession>
<evidence type="ECO:0000313" key="2">
    <source>
        <dbReference type="EMBL" id="TNV84113.1"/>
    </source>
</evidence>
<dbReference type="AlphaFoldDB" id="A0A8J8NYR7"/>
<proteinExistence type="predicted"/>
<sequence length="108" mass="11361">MSASLITFAPKRQPFLRLLITRTCVGEQAPTATTSANPAAQTSLQCASQLKMPCPAIAGPTQSSARQTRRGSGQSKLKQYGTDARGSIAVGIISAKRVCIAIWLNKSA</sequence>